<keyword evidence="1" id="KW-0472">Membrane</keyword>
<sequence length="60" mass="6988">MKIIVIVVLFVLLASRDALGLIRDKKYRKDLVVYSFLMMVGMTMSFLAVFHVYLPIWQHG</sequence>
<name>A0ABX1Z2R3_9BACL</name>
<comment type="caution">
    <text evidence="2">The sequence shown here is derived from an EMBL/GenBank/DDBJ whole genome shotgun (WGS) entry which is preliminary data.</text>
</comment>
<evidence type="ECO:0000256" key="1">
    <source>
        <dbReference type="SAM" id="Phobius"/>
    </source>
</evidence>
<protein>
    <recommendedName>
        <fullName evidence="4">DUF1146 domain-containing protein</fullName>
    </recommendedName>
</protein>
<keyword evidence="1" id="KW-1133">Transmembrane helix</keyword>
<feature type="transmembrane region" description="Helical" evidence="1">
    <location>
        <begin position="34"/>
        <end position="54"/>
    </location>
</feature>
<evidence type="ECO:0008006" key="4">
    <source>
        <dbReference type="Google" id="ProtNLM"/>
    </source>
</evidence>
<evidence type="ECO:0000313" key="3">
    <source>
        <dbReference type="Proteomes" id="UP000658690"/>
    </source>
</evidence>
<keyword evidence="1" id="KW-0812">Transmembrane</keyword>
<dbReference type="EMBL" id="WHOC01000062">
    <property type="protein sequence ID" value="NOU86434.1"/>
    <property type="molecule type" value="Genomic_DNA"/>
</dbReference>
<evidence type="ECO:0000313" key="2">
    <source>
        <dbReference type="EMBL" id="NOU86434.1"/>
    </source>
</evidence>
<organism evidence="2 3">
    <name type="scientific">Paenibacillus germinis</name>
    <dbReference type="NCBI Taxonomy" id="2654979"/>
    <lineage>
        <taxon>Bacteria</taxon>
        <taxon>Bacillati</taxon>
        <taxon>Bacillota</taxon>
        <taxon>Bacilli</taxon>
        <taxon>Bacillales</taxon>
        <taxon>Paenibacillaceae</taxon>
        <taxon>Paenibacillus</taxon>
    </lineage>
</organism>
<reference evidence="2 3" key="1">
    <citation type="submission" date="2019-10" db="EMBL/GenBank/DDBJ databases">
        <title>Description of Paenibacillus choica sp. nov.</title>
        <authorList>
            <person name="Carlier A."/>
            <person name="Qi S."/>
        </authorList>
    </citation>
    <scope>NUCLEOTIDE SEQUENCE [LARGE SCALE GENOMIC DNA]</scope>
    <source>
        <strain evidence="2 3">LMG 31460</strain>
    </source>
</reference>
<dbReference type="RefSeq" id="WP_171689713.1">
    <property type="nucleotide sequence ID" value="NZ_WHOC01000062.1"/>
</dbReference>
<keyword evidence="3" id="KW-1185">Reference proteome</keyword>
<proteinExistence type="predicted"/>
<dbReference type="Proteomes" id="UP000658690">
    <property type="component" value="Unassembled WGS sequence"/>
</dbReference>
<gene>
    <name evidence="2" type="ORF">GC102_11720</name>
</gene>
<accession>A0ABX1Z2R3</accession>